<proteinExistence type="predicted"/>
<dbReference type="Pfam" id="PF00072">
    <property type="entry name" value="Response_reg"/>
    <property type="match status" value="1"/>
</dbReference>
<dbReference type="PANTHER" id="PTHR44591:SF3">
    <property type="entry name" value="RESPONSE REGULATORY DOMAIN-CONTAINING PROTEIN"/>
    <property type="match status" value="1"/>
</dbReference>
<dbReference type="STRING" id="1801660.A2Z78_00355"/>
<dbReference type="CDD" id="cd00156">
    <property type="entry name" value="REC"/>
    <property type="match status" value="1"/>
</dbReference>
<dbReference type="GO" id="GO:0000160">
    <property type="term" value="P:phosphorelay signal transduction system"/>
    <property type="evidence" value="ECO:0007669"/>
    <property type="project" value="InterPro"/>
</dbReference>
<dbReference type="EMBL" id="MHLV01000017">
    <property type="protein sequence ID" value="OGZ17678.1"/>
    <property type="molecule type" value="Genomic_DNA"/>
</dbReference>
<comment type="caution">
    <text evidence="4">The sequence shown here is derived from an EMBL/GenBank/DDBJ whole genome shotgun (WGS) entry which is preliminary data.</text>
</comment>
<evidence type="ECO:0000256" key="1">
    <source>
        <dbReference type="ARBA" id="ARBA00022553"/>
    </source>
</evidence>
<protein>
    <recommendedName>
        <fullName evidence="3">Response regulatory domain-containing protein</fullName>
    </recommendedName>
</protein>
<accession>A0A1G2DXP1</accession>
<dbReference type="PANTHER" id="PTHR44591">
    <property type="entry name" value="STRESS RESPONSE REGULATOR PROTEIN 1"/>
    <property type="match status" value="1"/>
</dbReference>
<gene>
    <name evidence="4" type="ORF">A2Z78_00355</name>
</gene>
<dbReference type="AlphaFoldDB" id="A0A1G2DXP1"/>
<sequence length="125" mass="14277">MSEPVKKILIVEDEKILAEMYKDKFTQEGYQVVSALTSEEGITLAKKEKPDLILLDILLPKENGVGFLKRLKETKEISQIPVVAFSNYDEPKTRKEAENLGVEAYLLKTDFTPQDLVKKIKEYLS</sequence>
<feature type="domain" description="Response regulatory" evidence="3">
    <location>
        <begin position="7"/>
        <end position="124"/>
    </location>
</feature>
<organism evidence="4 5">
    <name type="scientific">Candidatus Nealsonbacteria bacterium RBG_13_36_15</name>
    <dbReference type="NCBI Taxonomy" id="1801660"/>
    <lineage>
        <taxon>Bacteria</taxon>
        <taxon>Candidatus Nealsoniibacteriota</taxon>
    </lineage>
</organism>
<evidence type="ECO:0000313" key="4">
    <source>
        <dbReference type="EMBL" id="OGZ17678.1"/>
    </source>
</evidence>
<reference evidence="4 5" key="1">
    <citation type="journal article" date="2016" name="Nat. Commun.">
        <title>Thousands of microbial genomes shed light on interconnected biogeochemical processes in an aquifer system.</title>
        <authorList>
            <person name="Anantharaman K."/>
            <person name="Brown C.T."/>
            <person name="Hug L.A."/>
            <person name="Sharon I."/>
            <person name="Castelle C.J."/>
            <person name="Probst A.J."/>
            <person name="Thomas B.C."/>
            <person name="Singh A."/>
            <person name="Wilkins M.J."/>
            <person name="Karaoz U."/>
            <person name="Brodie E.L."/>
            <person name="Williams K.H."/>
            <person name="Hubbard S.S."/>
            <person name="Banfield J.F."/>
        </authorList>
    </citation>
    <scope>NUCLEOTIDE SEQUENCE [LARGE SCALE GENOMIC DNA]</scope>
</reference>
<evidence type="ECO:0000313" key="5">
    <source>
        <dbReference type="Proteomes" id="UP000176752"/>
    </source>
</evidence>
<dbReference type="Gene3D" id="3.40.50.2300">
    <property type="match status" value="1"/>
</dbReference>
<feature type="modified residue" description="4-aspartylphosphate" evidence="2">
    <location>
        <position position="56"/>
    </location>
</feature>
<evidence type="ECO:0000259" key="3">
    <source>
        <dbReference type="PROSITE" id="PS50110"/>
    </source>
</evidence>
<dbReference type="InterPro" id="IPR001789">
    <property type="entry name" value="Sig_transdc_resp-reg_receiver"/>
</dbReference>
<dbReference type="SUPFAM" id="SSF52172">
    <property type="entry name" value="CheY-like"/>
    <property type="match status" value="1"/>
</dbReference>
<keyword evidence="1 2" id="KW-0597">Phosphoprotein</keyword>
<dbReference type="InterPro" id="IPR011006">
    <property type="entry name" value="CheY-like_superfamily"/>
</dbReference>
<evidence type="ECO:0000256" key="2">
    <source>
        <dbReference type="PROSITE-ProRule" id="PRU00169"/>
    </source>
</evidence>
<dbReference type="Proteomes" id="UP000176752">
    <property type="component" value="Unassembled WGS sequence"/>
</dbReference>
<dbReference type="SMART" id="SM00448">
    <property type="entry name" value="REC"/>
    <property type="match status" value="1"/>
</dbReference>
<name>A0A1G2DXP1_9BACT</name>
<dbReference type="InterPro" id="IPR050595">
    <property type="entry name" value="Bact_response_regulator"/>
</dbReference>
<dbReference type="PROSITE" id="PS50110">
    <property type="entry name" value="RESPONSE_REGULATORY"/>
    <property type="match status" value="1"/>
</dbReference>